<comment type="caution">
    <text evidence="1">The sequence shown here is derived from an EMBL/GenBank/DDBJ whole genome shotgun (WGS) entry which is preliminary data.</text>
</comment>
<name>A0A8T4J508_9ACTN</name>
<evidence type="ECO:0000313" key="1">
    <source>
        <dbReference type="EMBL" id="MBR7678133.1"/>
    </source>
</evidence>
<dbReference type="EMBL" id="JAGSMN010001228">
    <property type="protein sequence ID" value="MBR7678133.1"/>
    <property type="molecule type" value="Genomic_DNA"/>
</dbReference>
<proteinExistence type="predicted"/>
<organism evidence="1 2">
    <name type="scientific">Streptomyces daliensis</name>
    <dbReference type="NCBI Taxonomy" id="299421"/>
    <lineage>
        <taxon>Bacteria</taxon>
        <taxon>Bacillati</taxon>
        <taxon>Actinomycetota</taxon>
        <taxon>Actinomycetes</taxon>
        <taxon>Kitasatosporales</taxon>
        <taxon>Streptomycetaceae</taxon>
        <taxon>Streptomyces</taxon>
    </lineage>
</organism>
<sequence>RGESDAIPRLSCSSNRKFRRKPVFVTPRKRRIRRTASVAAVAAAVTLPLLVGSPAHADLVNCNYNSTPNGWYGSCHRSPTDGDAGGVSGDVQNEKINSRKSARVEFKARSERYWFSNRTNKKASFKSWIFVGGQWRMFKEAQLNSNDDLWFDTSIAENIPVSISICVEGKGCARLDSLRS</sequence>
<dbReference type="AlphaFoldDB" id="A0A8T4J508"/>
<feature type="non-terminal residue" evidence="1">
    <location>
        <position position="1"/>
    </location>
</feature>
<accession>A0A8T4J508</accession>
<protein>
    <submittedName>
        <fullName evidence="1">Uncharacterized protein</fullName>
    </submittedName>
</protein>
<reference evidence="1" key="1">
    <citation type="submission" date="2021-04" db="EMBL/GenBank/DDBJ databases">
        <title>Sequencing of actinobacteria type strains.</title>
        <authorList>
            <person name="Nguyen G.-S."/>
            <person name="Wentzel A."/>
        </authorList>
    </citation>
    <scope>NUCLEOTIDE SEQUENCE</scope>
    <source>
        <strain evidence="1">DSM 42095</strain>
    </source>
</reference>
<evidence type="ECO:0000313" key="2">
    <source>
        <dbReference type="Proteomes" id="UP000675554"/>
    </source>
</evidence>
<keyword evidence="2" id="KW-1185">Reference proteome</keyword>
<gene>
    <name evidence="1" type="ORF">KDA82_35160</name>
</gene>
<dbReference type="Proteomes" id="UP000675554">
    <property type="component" value="Unassembled WGS sequence"/>
</dbReference>